<gene>
    <name evidence="10" type="ORF">CYMTET_24620</name>
</gene>
<name>A0AAE0FWB5_9CHLO</name>
<dbReference type="PANTHER" id="PTHR31651:SF36">
    <property type="entry name" value="AUXIN EFFLUX CARRIER FAMILY PROTEIN"/>
    <property type="match status" value="1"/>
</dbReference>
<dbReference type="Pfam" id="PF03547">
    <property type="entry name" value="Mem_trans"/>
    <property type="match status" value="1"/>
</dbReference>
<evidence type="ECO:0000256" key="8">
    <source>
        <dbReference type="ARBA" id="ARBA00025752"/>
    </source>
</evidence>
<dbReference type="PANTHER" id="PTHR31651">
    <property type="match status" value="1"/>
</dbReference>
<dbReference type="EMBL" id="LGRX02012832">
    <property type="protein sequence ID" value="KAK3266775.1"/>
    <property type="molecule type" value="Genomic_DNA"/>
</dbReference>
<dbReference type="AlphaFoldDB" id="A0AAE0FWB5"/>
<dbReference type="Proteomes" id="UP001190700">
    <property type="component" value="Unassembled WGS sequence"/>
</dbReference>
<evidence type="ECO:0000256" key="5">
    <source>
        <dbReference type="ARBA" id="ARBA00022989"/>
    </source>
</evidence>
<dbReference type="GO" id="GO:0016020">
    <property type="term" value="C:membrane"/>
    <property type="evidence" value="ECO:0007669"/>
    <property type="project" value="UniProtKB-SubCell"/>
</dbReference>
<evidence type="ECO:0000256" key="7">
    <source>
        <dbReference type="ARBA" id="ARBA00025100"/>
    </source>
</evidence>
<evidence type="ECO:0000256" key="4">
    <source>
        <dbReference type="ARBA" id="ARBA00022692"/>
    </source>
</evidence>
<evidence type="ECO:0000256" key="3">
    <source>
        <dbReference type="ARBA" id="ARBA00022448"/>
    </source>
</evidence>
<accession>A0AAE0FWB5</accession>
<keyword evidence="4 9" id="KW-0812">Transmembrane</keyword>
<feature type="non-terminal residue" evidence="10">
    <location>
        <position position="1"/>
    </location>
</feature>
<comment type="similarity">
    <text evidence="8">Belongs to the auxin efflux carrier (TC 2.A.69.2) family.</text>
</comment>
<evidence type="ECO:0000313" key="10">
    <source>
        <dbReference type="EMBL" id="KAK3266775.1"/>
    </source>
</evidence>
<organism evidence="10 11">
    <name type="scientific">Cymbomonas tetramitiformis</name>
    <dbReference type="NCBI Taxonomy" id="36881"/>
    <lineage>
        <taxon>Eukaryota</taxon>
        <taxon>Viridiplantae</taxon>
        <taxon>Chlorophyta</taxon>
        <taxon>Pyramimonadophyceae</taxon>
        <taxon>Pyramimonadales</taxon>
        <taxon>Pyramimonadaceae</taxon>
        <taxon>Cymbomonas</taxon>
    </lineage>
</organism>
<feature type="transmembrane region" description="Helical" evidence="9">
    <location>
        <begin position="12"/>
        <end position="30"/>
    </location>
</feature>
<dbReference type="InterPro" id="IPR004776">
    <property type="entry name" value="Mem_transp_PIN-like"/>
</dbReference>
<comment type="caution">
    <text evidence="10">The sequence shown here is derived from an EMBL/GenBank/DDBJ whole genome shotgun (WGS) entry which is preliminary data.</text>
</comment>
<keyword evidence="11" id="KW-1185">Reference proteome</keyword>
<evidence type="ECO:0000256" key="6">
    <source>
        <dbReference type="ARBA" id="ARBA00023136"/>
    </source>
</evidence>
<evidence type="ECO:0000256" key="2">
    <source>
        <dbReference type="ARBA" id="ARBA00004308"/>
    </source>
</evidence>
<comment type="subcellular location">
    <subcellularLocation>
        <location evidence="2">Endomembrane system</location>
    </subcellularLocation>
    <subcellularLocation>
        <location evidence="1">Membrane</location>
        <topology evidence="1">Multi-pass membrane protein</topology>
    </subcellularLocation>
</comment>
<feature type="transmembrane region" description="Helical" evidence="9">
    <location>
        <begin position="36"/>
        <end position="59"/>
    </location>
</feature>
<keyword evidence="5 9" id="KW-1133">Transmembrane helix</keyword>
<evidence type="ECO:0000256" key="9">
    <source>
        <dbReference type="SAM" id="Phobius"/>
    </source>
</evidence>
<dbReference type="InterPro" id="IPR045033">
    <property type="entry name" value="PILS1/3/4/5/7"/>
</dbReference>
<proteinExistence type="inferred from homology"/>
<dbReference type="GO" id="GO:0012505">
    <property type="term" value="C:endomembrane system"/>
    <property type="evidence" value="ECO:0007669"/>
    <property type="project" value="UniProtKB-SubCell"/>
</dbReference>
<sequence length="178" mass="19209">IGFFDENMQKSLSQLIFNLFLPAIIFNNVLKTAMSGAIATLWILPLFAILQVGVGYLLGFMARALSGYKGVEGKTIVASVAHCNGSNLALVFVDAVARTHPALIAAAGGAAEAASTATAYLSLYIMGWQPMLYLVGFNYIKPKCDPAAEECEVPESKSLIQVIARRDPPQTRESHRFL</sequence>
<keyword evidence="3" id="KW-0813">Transport</keyword>
<dbReference type="GO" id="GO:0080162">
    <property type="term" value="P:endoplasmic reticulum to cytosol auxin transport"/>
    <property type="evidence" value="ECO:0007669"/>
    <property type="project" value="InterPro"/>
</dbReference>
<evidence type="ECO:0000256" key="1">
    <source>
        <dbReference type="ARBA" id="ARBA00004141"/>
    </source>
</evidence>
<protein>
    <submittedName>
        <fullName evidence="10">Uncharacterized protein</fullName>
    </submittedName>
</protein>
<reference evidence="10 11" key="1">
    <citation type="journal article" date="2015" name="Genome Biol. Evol.">
        <title>Comparative Genomics of a Bacterivorous Green Alga Reveals Evolutionary Causalities and Consequences of Phago-Mixotrophic Mode of Nutrition.</title>
        <authorList>
            <person name="Burns J.A."/>
            <person name="Paasch A."/>
            <person name="Narechania A."/>
            <person name="Kim E."/>
        </authorList>
    </citation>
    <scope>NUCLEOTIDE SEQUENCE [LARGE SCALE GENOMIC DNA]</scope>
    <source>
        <strain evidence="10 11">PLY_AMNH</strain>
    </source>
</reference>
<comment type="function">
    <text evidence="7">Involved in cellular auxin homeostasis by regulating auxin metabolism. Regulates intracellular auxin accumulation at the endoplasmic reticulum and thus auxin availability for nuclear auxin signaling.</text>
</comment>
<evidence type="ECO:0000313" key="11">
    <source>
        <dbReference type="Proteomes" id="UP001190700"/>
    </source>
</evidence>
<keyword evidence="6 9" id="KW-0472">Membrane</keyword>